<organism evidence="1 2">
    <name type="scientific">Cirrhinus mrigala</name>
    <name type="common">Mrigala</name>
    <dbReference type="NCBI Taxonomy" id="683832"/>
    <lineage>
        <taxon>Eukaryota</taxon>
        <taxon>Metazoa</taxon>
        <taxon>Chordata</taxon>
        <taxon>Craniata</taxon>
        <taxon>Vertebrata</taxon>
        <taxon>Euteleostomi</taxon>
        <taxon>Actinopterygii</taxon>
        <taxon>Neopterygii</taxon>
        <taxon>Teleostei</taxon>
        <taxon>Ostariophysi</taxon>
        <taxon>Cypriniformes</taxon>
        <taxon>Cyprinidae</taxon>
        <taxon>Labeoninae</taxon>
        <taxon>Labeonini</taxon>
        <taxon>Cirrhinus</taxon>
    </lineage>
</organism>
<gene>
    <name evidence="1" type="ORF">M9458_000213</name>
</gene>
<dbReference type="EMBL" id="JAMKFB020000001">
    <property type="protein sequence ID" value="KAL0202195.1"/>
    <property type="molecule type" value="Genomic_DNA"/>
</dbReference>
<dbReference type="AlphaFoldDB" id="A0ABD0RVP6"/>
<proteinExistence type="predicted"/>
<evidence type="ECO:0000313" key="1">
    <source>
        <dbReference type="EMBL" id="KAL0202195.1"/>
    </source>
</evidence>
<evidence type="ECO:0000313" key="2">
    <source>
        <dbReference type="Proteomes" id="UP001529510"/>
    </source>
</evidence>
<protein>
    <submittedName>
        <fullName evidence="1">Uncharacterized protein</fullName>
    </submittedName>
</protein>
<reference evidence="1 2" key="1">
    <citation type="submission" date="2024-05" db="EMBL/GenBank/DDBJ databases">
        <title>Genome sequencing and assembly of Indian major carp, Cirrhinus mrigala (Hamilton, 1822).</title>
        <authorList>
            <person name="Mohindra V."/>
            <person name="Chowdhury L.M."/>
            <person name="Lal K."/>
            <person name="Jena J.K."/>
        </authorList>
    </citation>
    <scope>NUCLEOTIDE SEQUENCE [LARGE SCALE GENOMIC DNA]</scope>
    <source>
        <strain evidence="1">CM1030</strain>
        <tissue evidence="1">Blood</tissue>
    </source>
</reference>
<feature type="non-terminal residue" evidence="1">
    <location>
        <position position="58"/>
    </location>
</feature>
<sequence>LWNPCHLTRKAELLLDPSTVLLKNVTVVKEVLSSILRNPRDVLVEALEGGGTGIAICR</sequence>
<accession>A0ABD0RVP6</accession>
<dbReference type="Proteomes" id="UP001529510">
    <property type="component" value="Unassembled WGS sequence"/>
</dbReference>
<name>A0ABD0RVP6_CIRMR</name>
<comment type="caution">
    <text evidence="1">The sequence shown here is derived from an EMBL/GenBank/DDBJ whole genome shotgun (WGS) entry which is preliminary data.</text>
</comment>
<keyword evidence="2" id="KW-1185">Reference proteome</keyword>
<feature type="non-terminal residue" evidence="1">
    <location>
        <position position="1"/>
    </location>
</feature>